<dbReference type="OrthoDB" id="6105938at2759"/>
<evidence type="ECO:0000313" key="5">
    <source>
        <dbReference type="Proteomes" id="UP000507470"/>
    </source>
</evidence>
<evidence type="ECO:0000313" key="4">
    <source>
        <dbReference type="EMBL" id="CAC5423785.1"/>
    </source>
</evidence>
<dbReference type="PROSITE" id="PS00028">
    <property type="entry name" value="ZINC_FINGER_C2H2_1"/>
    <property type="match status" value="1"/>
</dbReference>
<name>A0A6J8EWC4_MYTCO</name>
<evidence type="ECO:0000256" key="2">
    <source>
        <dbReference type="SAM" id="MobiDB-lite"/>
    </source>
</evidence>
<reference evidence="4 5" key="1">
    <citation type="submission" date="2020-06" db="EMBL/GenBank/DDBJ databases">
        <authorList>
            <person name="Li R."/>
            <person name="Bekaert M."/>
        </authorList>
    </citation>
    <scope>NUCLEOTIDE SEQUENCE [LARGE SCALE GENOMIC DNA]</scope>
    <source>
        <strain evidence="5">wild</strain>
    </source>
</reference>
<keyword evidence="1" id="KW-0862">Zinc</keyword>
<feature type="region of interest" description="Disordered" evidence="2">
    <location>
        <begin position="219"/>
        <end position="252"/>
    </location>
</feature>
<keyword evidence="1" id="KW-0479">Metal-binding</keyword>
<keyword evidence="1" id="KW-0863">Zinc-finger</keyword>
<keyword evidence="5" id="KW-1185">Reference proteome</keyword>
<gene>
    <name evidence="4" type="ORF">MCOR_55754</name>
</gene>
<dbReference type="SUPFAM" id="SSF57667">
    <property type="entry name" value="beta-beta-alpha zinc fingers"/>
    <property type="match status" value="1"/>
</dbReference>
<dbReference type="InterPro" id="IPR013087">
    <property type="entry name" value="Znf_C2H2_type"/>
</dbReference>
<feature type="domain" description="C2H2-type" evidence="3">
    <location>
        <begin position="198"/>
        <end position="225"/>
    </location>
</feature>
<dbReference type="AlphaFoldDB" id="A0A6J8EWC4"/>
<accession>A0A6J8EWC4</accession>
<dbReference type="InterPro" id="IPR036236">
    <property type="entry name" value="Znf_C2H2_sf"/>
</dbReference>
<feature type="compositionally biased region" description="Basic and acidic residues" evidence="2">
    <location>
        <begin position="290"/>
        <end position="302"/>
    </location>
</feature>
<feature type="region of interest" description="Disordered" evidence="2">
    <location>
        <begin position="269"/>
        <end position="317"/>
    </location>
</feature>
<evidence type="ECO:0000256" key="1">
    <source>
        <dbReference type="PROSITE-ProRule" id="PRU00042"/>
    </source>
</evidence>
<dbReference type="GO" id="GO:0008270">
    <property type="term" value="F:zinc ion binding"/>
    <property type="evidence" value="ECO:0007669"/>
    <property type="project" value="UniProtKB-KW"/>
</dbReference>
<organism evidence="4 5">
    <name type="scientific">Mytilus coruscus</name>
    <name type="common">Sea mussel</name>
    <dbReference type="NCBI Taxonomy" id="42192"/>
    <lineage>
        <taxon>Eukaryota</taxon>
        <taxon>Metazoa</taxon>
        <taxon>Spiralia</taxon>
        <taxon>Lophotrochozoa</taxon>
        <taxon>Mollusca</taxon>
        <taxon>Bivalvia</taxon>
        <taxon>Autobranchia</taxon>
        <taxon>Pteriomorphia</taxon>
        <taxon>Mytilida</taxon>
        <taxon>Mytiloidea</taxon>
        <taxon>Mytilidae</taxon>
        <taxon>Mytilinae</taxon>
        <taxon>Mytilus</taxon>
    </lineage>
</organism>
<dbReference type="Proteomes" id="UP000507470">
    <property type="component" value="Unassembled WGS sequence"/>
</dbReference>
<feature type="compositionally biased region" description="Basic residues" evidence="2">
    <location>
        <begin position="308"/>
        <end position="317"/>
    </location>
</feature>
<proteinExistence type="predicted"/>
<evidence type="ECO:0000259" key="3">
    <source>
        <dbReference type="PROSITE" id="PS50157"/>
    </source>
</evidence>
<dbReference type="EMBL" id="CACVKT020009878">
    <property type="protein sequence ID" value="CAC5423785.1"/>
    <property type="molecule type" value="Genomic_DNA"/>
</dbReference>
<feature type="compositionally biased region" description="Polar residues" evidence="2">
    <location>
        <begin position="231"/>
        <end position="252"/>
    </location>
</feature>
<dbReference type="PROSITE" id="PS50157">
    <property type="entry name" value="ZINC_FINGER_C2H2_2"/>
    <property type="match status" value="1"/>
</dbReference>
<protein>
    <recommendedName>
        <fullName evidence="3">C2H2-type domain-containing protein</fullName>
    </recommendedName>
</protein>
<sequence length="317" mass="35298">MEIKSETNIVCDELDQRDLVSIKVERNHNDSVLHVSEFQRESSNIGGNVVAEDERENSITDTKENLSSIANEEEDIKNKDSNFAMETKELNCYSPSINTAKNATLIDGKSDIKPNVQKPSSSNLVKQSQVLGNKKITSHAEALNKETNDSRTNGITKLSLHDTEMTGQTVNDSKCTMCYKSIQCKHTTTDGKNSSKKFQCDVCGNWFKHTYTLRKHKCNHEGENKRKRSVSIITSSSDHINDSTNKSITGSCTNNSEVREAIDNGQIESVEPACDSAKQRPVTQSVIGPNEKKKSANKKQDASNKNISVKRRNKRTA</sequence>